<keyword evidence="2" id="KW-1185">Reference proteome</keyword>
<sequence>MMLFGGRLFKPSQTSSGFQLLPRGTTLVSYSLSEPTVGKRPSTKADNRGVFLPCEFQQLIFQWMFRSRSPAHHHILPMAVANIFYSSLVSHQRIYLALIKQHLGSIPGRLL</sequence>
<evidence type="ECO:0000313" key="2">
    <source>
        <dbReference type="Proteomes" id="UP001162992"/>
    </source>
</evidence>
<reference evidence="2" key="1">
    <citation type="journal article" date="2024" name="Proc. Natl. Acad. Sci. U.S.A.">
        <title>Extraordinary preservation of gene collinearity over three hundred million years revealed in homosporous lycophytes.</title>
        <authorList>
            <person name="Li C."/>
            <person name="Wickell D."/>
            <person name="Kuo L.Y."/>
            <person name="Chen X."/>
            <person name="Nie B."/>
            <person name="Liao X."/>
            <person name="Peng D."/>
            <person name="Ji J."/>
            <person name="Jenkins J."/>
            <person name="Williams M."/>
            <person name="Shu S."/>
            <person name="Plott C."/>
            <person name="Barry K."/>
            <person name="Rajasekar S."/>
            <person name="Grimwood J."/>
            <person name="Han X."/>
            <person name="Sun S."/>
            <person name="Hou Z."/>
            <person name="He W."/>
            <person name="Dai G."/>
            <person name="Sun C."/>
            <person name="Schmutz J."/>
            <person name="Leebens-Mack J.H."/>
            <person name="Li F.W."/>
            <person name="Wang L."/>
        </authorList>
    </citation>
    <scope>NUCLEOTIDE SEQUENCE [LARGE SCALE GENOMIC DNA]</scope>
    <source>
        <strain evidence="2">cv. PW_Plant_1</strain>
    </source>
</reference>
<proteinExistence type="predicted"/>
<accession>A0ACC2AA52</accession>
<comment type="caution">
    <text evidence="1">The sequence shown here is derived from an EMBL/GenBank/DDBJ whole genome shotgun (WGS) entry which is preliminary data.</text>
</comment>
<dbReference type="Proteomes" id="UP001162992">
    <property type="component" value="Chromosome 23"/>
</dbReference>
<evidence type="ECO:0000313" key="1">
    <source>
        <dbReference type="EMBL" id="KAJ7514452.1"/>
    </source>
</evidence>
<gene>
    <name evidence="1" type="ORF">O6H91_23G044800</name>
</gene>
<dbReference type="EMBL" id="CM055114">
    <property type="protein sequence ID" value="KAJ7514452.1"/>
    <property type="molecule type" value="Genomic_DNA"/>
</dbReference>
<name>A0ACC2AA52_DIPCM</name>
<organism evidence="1 2">
    <name type="scientific">Diphasiastrum complanatum</name>
    <name type="common">Issler's clubmoss</name>
    <name type="synonym">Lycopodium complanatum</name>
    <dbReference type="NCBI Taxonomy" id="34168"/>
    <lineage>
        <taxon>Eukaryota</taxon>
        <taxon>Viridiplantae</taxon>
        <taxon>Streptophyta</taxon>
        <taxon>Embryophyta</taxon>
        <taxon>Tracheophyta</taxon>
        <taxon>Lycopodiopsida</taxon>
        <taxon>Lycopodiales</taxon>
        <taxon>Lycopodiaceae</taxon>
        <taxon>Lycopodioideae</taxon>
        <taxon>Diphasiastrum</taxon>
    </lineage>
</organism>
<protein>
    <submittedName>
        <fullName evidence="1">Uncharacterized protein</fullName>
    </submittedName>
</protein>